<comment type="similarity">
    <text evidence="1">Belongs to the UPF0749 family.</text>
</comment>
<evidence type="ECO:0000256" key="1">
    <source>
        <dbReference type="ARBA" id="ARBA00009108"/>
    </source>
</evidence>
<dbReference type="InterPro" id="IPR010273">
    <property type="entry name" value="DUF881"/>
</dbReference>
<comment type="caution">
    <text evidence="2">The sequence shown here is derived from an EMBL/GenBank/DDBJ whole genome shotgun (WGS) entry which is preliminary data.</text>
</comment>
<dbReference type="PANTHER" id="PTHR37313:SF4">
    <property type="entry name" value="CONSERVED MEMBRANE PROTEIN-RELATED"/>
    <property type="match status" value="1"/>
</dbReference>
<sequence>MGNSWRWSLILGMVCMVLGMGLSQQIRLVSLLNNTTRVQQGRILTFLVTRTVEQNQILENQVTNLRTRIHTLPPSRVTPAAEKLAVADRMAGLTSVVGPGVEVTLHDATKPSYPGEPPIYQLVHDQYVLHVVALLSAAGATAISIDGQRYVSTTSIFCAGPTIRINGINYGSPYVVLAVGPPQALLTALADDPDVQGWSQLVSISYRAENHLKVMGYRGQVQFNDARPAKI</sequence>
<name>A0A2T2XFK7_9FIRM</name>
<dbReference type="EMBL" id="PXYW01000023">
    <property type="protein sequence ID" value="PSR33269.1"/>
    <property type="molecule type" value="Genomic_DNA"/>
</dbReference>
<protein>
    <recommendedName>
        <fullName evidence="4">DUF881 domain-containing protein</fullName>
    </recommendedName>
</protein>
<evidence type="ECO:0000313" key="3">
    <source>
        <dbReference type="Proteomes" id="UP000242972"/>
    </source>
</evidence>
<evidence type="ECO:0000313" key="2">
    <source>
        <dbReference type="EMBL" id="PSR33269.1"/>
    </source>
</evidence>
<dbReference type="GO" id="GO:0005886">
    <property type="term" value="C:plasma membrane"/>
    <property type="evidence" value="ECO:0007669"/>
    <property type="project" value="TreeGrafter"/>
</dbReference>
<dbReference type="Pfam" id="PF05949">
    <property type="entry name" value="DUF881"/>
    <property type="match status" value="1"/>
</dbReference>
<dbReference type="AlphaFoldDB" id="A0A2T2XFK7"/>
<evidence type="ECO:0008006" key="4">
    <source>
        <dbReference type="Google" id="ProtNLM"/>
    </source>
</evidence>
<accession>A0A2T2XFK7</accession>
<gene>
    <name evidence="2" type="ORF">C7B46_10550</name>
</gene>
<dbReference type="Gene3D" id="3.30.70.1880">
    <property type="entry name" value="Protein of unknown function DUF881"/>
    <property type="match status" value="1"/>
</dbReference>
<reference evidence="2 3" key="1">
    <citation type="journal article" date="2014" name="BMC Genomics">
        <title>Comparison of environmental and isolate Sulfobacillus genomes reveals diverse carbon, sulfur, nitrogen, and hydrogen metabolisms.</title>
        <authorList>
            <person name="Justice N.B."/>
            <person name="Norman A."/>
            <person name="Brown C.T."/>
            <person name="Singh A."/>
            <person name="Thomas B.C."/>
            <person name="Banfield J.F."/>
        </authorList>
    </citation>
    <scope>NUCLEOTIDE SEQUENCE [LARGE SCALE GENOMIC DNA]</scope>
    <source>
        <strain evidence="2">AMDSBA4</strain>
    </source>
</reference>
<dbReference type="PANTHER" id="PTHR37313">
    <property type="entry name" value="UPF0749 PROTEIN RV1825"/>
    <property type="match status" value="1"/>
</dbReference>
<dbReference type="Proteomes" id="UP000242972">
    <property type="component" value="Unassembled WGS sequence"/>
</dbReference>
<organism evidence="2 3">
    <name type="scientific">Sulfobacillus benefaciens</name>
    <dbReference type="NCBI Taxonomy" id="453960"/>
    <lineage>
        <taxon>Bacteria</taxon>
        <taxon>Bacillati</taxon>
        <taxon>Bacillota</taxon>
        <taxon>Clostridia</taxon>
        <taxon>Eubacteriales</taxon>
        <taxon>Clostridiales Family XVII. Incertae Sedis</taxon>
        <taxon>Sulfobacillus</taxon>
    </lineage>
</organism>
<proteinExistence type="inferred from homology"/>